<reference evidence="2" key="1">
    <citation type="submission" date="2018-05" db="EMBL/GenBank/DDBJ databases">
        <authorList>
            <person name="Lanie J.A."/>
            <person name="Ng W.-L."/>
            <person name="Kazmierczak K.M."/>
            <person name="Andrzejewski T.M."/>
            <person name="Davidsen T.M."/>
            <person name="Wayne K.J."/>
            <person name="Tettelin H."/>
            <person name="Glass J.I."/>
            <person name="Rusch D."/>
            <person name="Podicherti R."/>
            <person name="Tsui H.-C.T."/>
            <person name="Winkler M.E."/>
        </authorList>
    </citation>
    <scope>NUCLEOTIDE SEQUENCE</scope>
</reference>
<accession>A0A382NME0</accession>
<protein>
    <submittedName>
        <fullName evidence="2">Uncharacterized protein</fullName>
    </submittedName>
</protein>
<organism evidence="2">
    <name type="scientific">marine metagenome</name>
    <dbReference type="NCBI Taxonomy" id="408172"/>
    <lineage>
        <taxon>unclassified sequences</taxon>
        <taxon>metagenomes</taxon>
        <taxon>ecological metagenomes</taxon>
    </lineage>
</organism>
<sequence length="26" mass="2947">MRPFRGRVFNNADTQRQGIEGVPVSD</sequence>
<dbReference type="EMBL" id="UINC01101505">
    <property type="protein sequence ID" value="SVC62363.1"/>
    <property type="molecule type" value="Genomic_DNA"/>
</dbReference>
<evidence type="ECO:0000313" key="2">
    <source>
        <dbReference type="EMBL" id="SVC62363.1"/>
    </source>
</evidence>
<name>A0A382NME0_9ZZZZ</name>
<feature type="non-terminal residue" evidence="2">
    <location>
        <position position="26"/>
    </location>
</feature>
<evidence type="ECO:0000256" key="1">
    <source>
        <dbReference type="SAM" id="MobiDB-lite"/>
    </source>
</evidence>
<gene>
    <name evidence="2" type="ORF">METZ01_LOCUS315217</name>
</gene>
<dbReference type="AlphaFoldDB" id="A0A382NME0"/>
<proteinExistence type="predicted"/>
<feature type="region of interest" description="Disordered" evidence="1">
    <location>
        <begin position="1"/>
        <end position="26"/>
    </location>
</feature>